<evidence type="ECO:0000313" key="2">
    <source>
        <dbReference type="Proteomes" id="UP000693970"/>
    </source>
</evidence>
<sequence>MSSSLHLSTIDADTVKHYTGKRRRYSFSEPVSSESSDSGSTSSSKSSVTFGNAFVREYERVLGGRPDVPMALSLGWKFVDRCPISVDEFDRIRQLDRIDTSNRSIIAAQTSLQQRFAILHYCHGFSITELEDAEILRLQQYRGVEGDPKKQKTGGMFRNFFGRIRNKKNGSSDDITEIRQDDVTTYR</sequence>
<keyword evidence="2" id="KW-1185">Reference proteome</keyword>
<reference evidence="1" key="1">
    <citation type="journal article" date="2021" name="Sci. Rep.">
        <title>Diploid genomic architecture of Nitzschia inconspicua, an elite biomass production diatom.</title>
        <authorList>
            <person name="Oliver A."/>
            <person name="Podell S."/>
            <person name="Pinowska A."/>
            <person name="Traller J.C."/>
            <person name="Smith S.R."/>
            <person name="McClure R."/>
            <person name="Beliaev A."/>
            <person name="Bohutskyi P."/>
            <person name="Hill E.A."/>
            <person name="Rabines A."/>
            <person name="Zheng H."/>
            <person name="Allen L.Z."/>
            <person name="Kuo A."/>
            <person name="Grigoriev I.V."/>
            <person name="Allen A.E."/>
            <person name="Hazlebeck D."/>
            <person name="Allen E.E."/>
        </authorList>
    </citation>
    <scope>NUCLEOTIDE SEQUENCE</scope>
    <source>
        <strain evidence="1">Hildebrandi</strain>
    </source>
</reference>
<protein>
    <submittedName>
        <fullName evidence="1">Uncharacterized protein</fullName>
    </submittedName>
</protein>
<dbReference type="Proteomes" id="UP000693970">
    <property type="component" value="Unassembled WGS sequence"/>
</dbReference>
<reference evidence="1" key="2">
    <citation type="submission" date="2021-04" db="EMBL/GenBank/DDBJ databases">
        <authorList>
            <person name="Podell S."/>
        </authorList>
    </citation>
    <scope>NUCLEOTIDE SEQUENCE</scope>
    <source>
        <strain evidence="1">Hildebrandi</strain>
    </source>
</reference>
<accession>A0A9K3LR05</accession>
<proteinExistence type="predicted"/>
<dbReference type="EMBL" id="JAGRRH010000007">
    <property type="protein sequence ID" value="KAG7366339.1"/>
    <property type="molecule type" value="Genomic_DNA"/>
</dbReference>
<name>A0A9K3LR05_9STRA</name>
<dbReference type="AlphaFoldDB" id="A0A9K3LR05"/>
<gene>
    <name evidence="1" type="ORF">IV203_029009</name>
</gene>
<comment type="caution">
    <text evidence="1">The sequence shown here is derived from an EMBL/GenBank/DDBJ whole genome shotgun (WGS) entry which is preliminary data.</text>
</comment>
<organism evidence="1 2">
    <name type="scientific">Nitzschia inconspicua</name>
    <dbReference type="NCBI Taxonomy" id="303405"/>
    <lineage>
        <taxon>Eukaryota</taxon>
        <taxon>Sar</taxon>
        <taxon>Stramenopiles</taxon>
        <taxon>Ochrophyta</taxon>
        <taxon>Bacillariophyta</taxon>
        <taxon>Bacillariophyceae</taxon>
        <taxon>Bacillariophycidae</taxon>
        <taxon>Bacillariales</taxon>
        <taxon>Bacillariaceae</taxon>
        <taxon>Nitzschia</taxon>
    </lineage>
</organism>
<evidence type="ECO:0000313" key="1">
    <source>
        <dbReference type="EMBL" id="KAG7366339.1"/>
    </source>
</evidence>